<dbReference type="Gene3D" id="2.60.40.4070">
    <property type="match status" value="1"/>
</dbReference>
<dbReference type="NCBIfam" id="TIGR04183">
    <property type="entry name" value="Por_Secre_tail"/>
    <property type="match status" value="1"/>
</dbReference>
<protein>
    <recommendedName>
        <fullName evidence="1">FlgD/Vpr Ig-like domain-containing protein</fullName>
    </recommendedName>
</protein>
<name>A0A383AYD1_9ZZZZ</name>
<accession>A0A383AYD1</accession>
<feature type="non-terminal residue" evidence="2">
    <location>
        <position position="1"/>
    </location>
</feature>
<reference evidence="2" key="1">
    <citation type="submission" date="2018-05" db="EMBL/GenBank/DDBJ databases">
        <authorList>
            <person name="Lanie J.A."/>
            <person name="Ng W.-L."/>
            <person name="Kazmierczak K.M."/>
            <person name="Andrzejewski T.M."/>
            <person name="Davidsen T.M."/>
            <person name="Wayne K.J."/>
            <person name="Tettelin H."/>
            <person name="Glass J.I."/>
            <person name="Rusch D."/>
            <person name="Podicherti R."/>
            <person name="Tsui H.-C.T."/>
            <person name="Winkler M.E."/>
        </authorList>
    </citation>
    <scope>NUCLEOTIDE SEQUENCE</scope>
</reference>
<dbReference type="EMBL" id="UINC01195921">
    <property type="protein sequence ID" value="SVE12712.1"/>
    <property type="molecule type" value="Genomic_DNA"/>
</dbReference>
<organism evidence="2">
    <name type="scientific">marine metagenome</name>
    <dbReference type="NCBI Taxonomy" id="408172"/>
    <lineage>
        <taxon>unclassified sequences</taxon>
        <taxon>metagenomes</taxon>
        <taxon>ecological metagenomes</taxon>
    </lineage>
</organism>
<dbReference type="Pfam" id="PF13860">
    <property type="entry name" value="FlgD_ig"/>
    <property type="match status" value="1"/>
</dbReference>
<dbReference type="InterPro" id="IPR026444">
    <property type="entry name" value="Secre_tail"/>
</dbReference>
<proteinExistence type="predicted"/>
<dbReference type="AlphaFoldDB" id="A0A383AYD1"/>
<gene>
    <name evidence="2" type="ORF">METZ01_LOCUS465566</name>
</gene>
<sequence length="93" mass="10711">PEVFALRQNYPNPFNPVTTIAYDIPEIANVRIDMYNILGQKVRTLVNGTHQPGMYHVRWNGTNDFGNPVSSGMYFYRISSEEFISVKKLVLMK</sequence>
<evidence type="ECO:0000313" key="2">
    <source>
        <dbReference type="EMBL" id="SVE12712.1"/>
    </source>
</evidence>
<evidence type="ECO:0000259" key="1">
    <source>
        <dbReference type="Pfam" id="PF13860"/>
    </source>
</evidence>
<feature type="domain" description="FlgD/Vpr Ig-like" evidence="1">
    <location>
        <begin position="27"/>
        <end position="80"/>
    </location>
</feature>
<dbReference type="InterPro" id="IPR025965">
    <property type="entry name" value="FlgD/Vpr_Ig-like"/>
</dbReference>